<dbReference type="GO" id="GO:0006355">
    <property type="term" value="P:regulation of DNA-templated transcription"/>
    <property type="evidence" value="ECO:0007669"/>
    <property type="project" value="InterPro"/>
</dbReference>
<dbReference type="EC" id="2.7.13.3" evidence="3"/>
<dbReference type="GO" id="GO:0005524">
    <property type="term" value="F:ATP binding"/>
    <property type="evidence" value="ECO:0007669"/>
    <property type="project" value="UniProtKB-KW"/>
</dbReference>
<dbReference type="InterPro" id="IPR036097">
    <property type="entry name" value="HisK_dim/P_sf"/>
</dbReference>
<dbReference type="SMART" id="SM00388">
    <property type="entry name" value="HisKA"/>
    <property type="match status" value="1"/>
</dbReference>
<proteinExistence type="predicted"/>
<evidence type="ECO:0000256" key="5">
    <source>
        <dbReference type="ARBA" id="ARBA00022679"/>
    </source>
</evidence>
<dbReference type="EMBL" id="MHQC01000059">
    <property type="protein sequence ID" value="OGZ93437.1"/>
    <property type="molecule type" value="Genomic_DNA"/>
</dbReference>
<evidence type="ECO:0000259" key="14">
    <source>
        <dbReference type="PROSITE" id="PS50109"/>
    </source>
</evidence>
<evidence type="ECO:0000313" key="17">
    <source>
        <dbReference type="Proteomes" id="UP000177152"/>
    </source>
</evidence>
<evidence type="ECO:0000256" key="9">
    <source>
        <dbReference type="ARBA" id="ARBA00022840"/>
    </source>
</evidence>
<dbReference type="FunFam" id="3.30.565.10:FF:000006">
    <property type="entry name" value="Sensor histidine kinase WalK"/>
    <property type="match status" value="1"/>
</dbReference>
<feature type="domain" description="Histidine kinase" evidence="14">
    <location>
        <begin position="189"/>
        <end position="420"/>
    </location>
</feature>
<evidence type="ECO:0000256" key="10">
    <source>
        <dbReference type="ARBA" id="ARBA00022989"/>
    </source>
</evidence>
<dbReference type="Gene3D" id="1.10.287.130">
    <property type="match status" value="1"/>
</dbReference>
<evidence type="ECO:0000256" key="7">
    <source>
        <dbReference type="ARBA" id="ARBA00022741"/>
    </source>
</evidence>
<dbReference type="InterPro" id="IPR050351">
    <property type="entry name" value="BphY/WalK/GraS-like"/>
</dbReference>
<dbReference type="Pfam" id="PF00989">
    <property type="entry name" value="PAS"/>
    <property type="match status" value="1"/>
</dbReference>
<dbReference type="InterPro" id="IPR000014">
    <property type="entry name" value="PAS"/>
</dbReference>
<dbReference type="InterPro" id="IPR013767">
    <property type="entry name" value="PAS_fold"/>
</dbReference>
<keyword evidence="4" id="KW-0597">Phosphoprotein</keyword>
<keyword evidence="5" id="KW-0808">Transferase</keyword>
<evidence type="ECO:0000256" key="13">
    <source>
        <dbReference type="SAM" id="Phobius"/>
    </source>
</evidence>
<dbReference type="AlphaFoldDB" id="A0A1G2K213"/>
<accession>A0A1G2K213</accession>
<dbReference type="Gene3D" id="3.30.450.20">
    <property type="entry name" value="PAS domain"/>
    <property type="match status" value="1"/>
</dbReference>
<dbReference type="GO" id="GO:0030295">
    <property type="term" value="F:protein kinase activator activity"/>
    <property type="evidence" value="ECO:0007669"/>
    <property type="project" value="TreeGrafter"/>
</dbReference>
<keyword evidence="6 13" id="KW-0812">Transmembrane</keyword>
<dbReference type="PRINTS" id="PR00344">
    <property type="entry name" value="BCTRLSENSOR"/>
</dbReference>
<dbReference type="InterPro" id="IPR036890">
    <property type="entry name" value="HATPase_C_sf"/>
</dbReference>
<dbReference type="GO" id="GO:0000156">
    <property type="term" value="F:phosphorelay response regulator activity"/>
    <property type="evidence" value="ECO:0007669"/>
    <property type="project" value="TreeGrafter"/>
</dbReference>
<evidence type="ECO:0000256" key="12">
    <source>
        <dbReference type="ARBA" id="ARBA00023136"/>
    </source>
</evidence>
<evidence type="ECO:0000256" key="8">
    <source>
        <dbReference type="ARBA" id="ARBA00022777"/>
    </source>
</evidence>
<protein>
    <recommendedName>
        <fullName evidence="3">histidine kinase</fullName>
        <ecNumber evidence="3">2.7.13.3</ecNumber>
    </recommendedName>
</protein>
<feature type="domain" description="PAS" evidence="15">
    <location>
        <begin position="52"/>
        <end position="104"/>
    </location>
</feature>
<dbReference type="Pfam" id="PF00512">
    <property type="entry name" value="HisKA"/>
    <property type="match status" value="1"/>
</dbReference>
<keyword evidence="9" id="KW-0067">ATP-binding</keyword>
<organism evidence="16 17">
    <name type="scientific">Candidatus Sungbacteria bacterium RIFCSPHIGHO2_01_FULL_47_32</name>
    <dbReference type="NCBI Taxonomy" id="1802264"/>
    <lineage>
        <taxon>Bacteria</taxon>
        <taxon>Candidatus Sungiibacteriota</taxon>
    </lineage>
</organism>
<dbReference type="NCBIfam" id="TIGR00229">
    <property type="entry name" value="sensory_box"/>
    <property type="match status" value="1"/>
</dbReference>
<dbReference type="Gene3D" id="3.30.565.10">
    <property type="entry name" value="Histidine kinase-like ATPase, C-terminal domain"/>
    <property type="match status" value="1"/>
</dbReference>
<dbReference type="GO" id="GO:0016020">
    <property type="term" value="C:membrane"/>
    <property type="evidence" value="ECO:0007669"/>
    <property type="project" value="UniProtKB-SubCell"/>
</dbReference>
<evidence type="ECO:0000256" key="2">
    <source>
        <dbReference type="ARBA" id="ARBA00004141"/>
    </source>
</evidence>
<comment type="subcellular location">
    <subcellularLocation>
        <location evidence="2">Membrane</location>
        <topology evidence="2">Multi-pass membrane protein</topology>
    </subcellularLocation>
</comment>
<keyword evidence="11" id="KW-0902">Two-component regulatory system</keyword>
<comment type="catalytic activity">
    <reaction evidence="1">
        <text>ATP + protein L-histidine = ADP + protein N-phospho-L-histidine.</text>
        <dbReference type="EC" id="2.7.13.3"/>
    </reaction>
</comment>
<dbReference type="PANTHER" id="PTHR42878:SF7">
    <property type="entry name" value="SENSOR HISTIDINE KINASE GLRK"/>
    <property type="match status" value="1"/>
</dbReference>
<sequence>MVTFLIFFAGVFMGCIGTGIFLRKREASVNNRGSASPTLRGITIPDSDVVHQRDKFAAIFSSIREGIVVVDKGHNITFINQAAGSLLRVAPAEVLGKALELSIFLFKESKPYEIKTQELLQGVILSTDIISGDVLDRFSVRTNDGKSFPIAFALTTLLEGNEIAGAIMVFRDVTKEREIDREKSEFVSLASHQLRTPISSINWYAEMLLSGDAGRVSKKQKQYLDEIYKGSQRSTDLIRSLLNVSRIELGKFPIDPETVKVKDLVGQVCRDLLLPARKKKIKITENYAPEIPAIAADPRLLTMAVQNIISNAISYTPAGGHIFVSVAFEGTKDHGGTKTSKKDIVITVSDSGYGIPKAEQPKIFTKMYRADNVKKLKDTEGTGLGLYIARSVIQHAGGNIRFESEEGKGTTFYITVPLVGMKKREGTRRLE</sequence>
<keyword evidence="7" id="KW-0547">Nucleotide-binding</keyword>
<reference evidence="16 17" key="1">
    <citation type="journal article" date="2016" name="Nat. Commun.">
        <title>Thousands of microbial genomes shed light on interconnected biogeochemical processes in an aquifer system.</title>
        <authorList>
            <person name="Anantharaman K."/>
            <person name="Brown C.T."/>
            <person name="Hug L.A."/>
            <person name="Sharon I."/>
            <person name="Castelle C.J."/>
            <person name="Probst A.J."/>
            <person name="Thomas B.C."/>
            <person name="Singh A."/>
            <person name="Wilkins M.J."/>
            <person name="Karaoz U."/>
            <person name="Brodie E.L."/>
            <person name="Williams K.H."/>
            <person name="Hubbard S.S."/>
            <person name="Banfield J.F."/>
        </authorList>
    </citation>
    <scope>NUCLEOTIDE SEQUENCE [LARGE SCALE GENOMIC DNA]</scope>
</reference>
<keyword evidence="12 13" id="KW-0472">Membrane</keyword>
<dbReference type="InterPro" id="IPR005467">
    <property type="entry name" value="His_kinase_dom"/>
</dbReference>
<dbReference type="SUPFAM" id="SSF55874">
    <property type="entry name" value="ATPase domain of HSP90 chaperone/DNA topoisomerase II/histidine kinase"/>
    <property type="match status" value="1"/>
</dbReference>
<comment type="caution">
    <text evidence="16">The sequence shown here is derived from an EMBL/GenBank/DDBJ whole genome shotgun (WGS) entry which is preliminary data.</text>
</comment>
<dbReference type="PROSITE" id="PS50109">
    <property type="entry name" value="HIS_KIN"/>
    <property type="match status" value="1"/>
</dbReference>
<keyword evidence="8" id="KW-0418">Kinase</keyword>
<name>A0A1G2K213_9BACT</name>
<dbReference type="Proteomes" id="UP000177152">
    <property type="component" value="Unassembled WGS sequence"/>
</dbReference>
<keyword evidence="10 13" id="KW-1133">Transmembrane helix</keyword>
<evidence type="ECO:0000256" key="3">
    <source>
        <dbReference type="ARBA" id="ARBA00012438"/>
    </source>
</evidence>
<feature type="transmembrane region" description="Helical" evidence="13">
    <location>
        <begin position="6"/>
        <end position="22"/>
    </location>
</feature>
<dbReference type="SMART" id="SM00091">
    <property type="entry name" value="PAS"/>
    <property type="match status" value="1"/>
</dbReference>
<dbReference type="InterPro" id="IPR003594">
    <property type="entry name" value="HATPase_dom"/>
</dbReference>
<dbReference type="PROSITE" id="PS50112">
    <property type="entry name" value="PAS"/>
    <property type="match status" value="1"/>
</dbReference>
<dbReference type="GO" id="GO:0007234">
    <property type="term" value="P:osmosensory signaling via phosphorelay pathway"/>
    <property type="evidence" value="ECO:0007669"/>
    <property type="project" value="TreeGrafter"/>
</dbReference>
<evidence type="ECO:0000256" key="1">
    <source>
        <dbReference type="ARBA" id="ARBA00000085"/>
    </source>
</evidence>
<dbReference type="CDD" id="cd00082">
    <property type="entry name" value="HisKA"/>
    <property type="match status" value="1"/>
</dbReference>
<dbReference type="InterPro" id="IPR004358">
    <property type="entry name" value="Sig_transdc_His_kin-like_C"/>
</dbReference>
<dbReference type="PANTHER" id="PTHR42878">
    <property type="entry name" value="TWO-COMPONENT HISTIDINE KINASE"/>
    <property type="match status" value="1"/>
</dbReference>
<dbReference type="InterPro" id="IPR035965">
    <property type="entry name" value="PAS-like_dom_sf"/>
</dbReference>
<dbReference type="SUPFAM" id="SSF55785">
    <property type="entry name" value="PYP-like sensor domain (PAS domain)"/>
    <property type="match status" value="1"/>
</dbReference>
<dbReference type="SMART" id="SM00387">
    <property type="entry name" value="HATPase_c"/>
    <property type="match status" value="1"/>
</dbReference>
<dbReference type="GO" id="GO:0000155">
    <property type="term" value="F:phosphorelay sensor kinase activity"/>
    <property type="evidence" value="ECO:0007669"/>
    <property type="project" value="InterPro"/>
</dbReference>
<evidence type="ECO:0000259" key="15">
    <source>
        <dbReference type="PROSITE" id="PS50112"/>
    </source>
</evidence>
<gene>
    <name evidence="16" type="ORF">A2633_01795</name>
</gene>
<dbReference type="SUPFAM" id="SSF47384">
    <property type="entry name" value="Homodimeric domain of signal transducing histidine kinase"/>
    <property type="match status" value="1"/>
</dbReference>
<evidence type="ECO:0000313" key="16">
    <source>
        <dbReference type="EMBL" id="OGZ93437.1"/>
    </source>
</evidence>
<dbReference type="InterPro" id="IPR003661">
    <property type="entry name" value="HisK_dim/P_dom"/>
</dbReference>
<evidence type="ECO:0000256" key="11">
    <source>
        <dbReference type="ARBA" id="ARBA00023012"/>
    </source>
</evidence>
<evidence type="ECO:0000256" key="6">
    <source>
        <dbReference type="ARBA" id="ARBA00022692"/>
    </source>
</evidence>
<evidence type="ECO:0000256" key="4">
    <source>
        <dbReference type="ARBA" id="ARBA00022553"/>
    </source>
</evidence>
<dbReference type="Pfam" id="PF02518">
    <property type="entry name" value="HATPase_c"/>
    <property type="match status" value="1"/>
</dbReference>
<dbReference type="CDD" id="cd00130">
    <property type="entry name" value="PAS"/>
    <property type="match status" value="1"/>
</dbReference>